<feature type="domain" description="Antistasin-like" evidence="4">
    <location>
        <begin position="617"/>
        <end position="642"/>
    </location>
</feature>
<feature type="domain" description="Antistasin-like" evidence="4">
    <location>
        <begin position="536"/>
        <end position="561"/>
    </location>
</feature>
<feature type="domain" description="WAP" evidence="5">
    <location>
        <begin position="411"/>
        <end position="459"/>
    </location>
</feature>
<feature type="domain" description="WAP" evidence="5">
    <location>
        <begin position="334"/>
        <end position="383"/>
    </location>
</feature>
<reference evidence="6" key="1">
    <citation type="submission" date="2022-11" db="UniProtKB">
        <authorList>
            <consortium name="EnsemblMetazoa"/>
        </authorList>
    </citation>
    <scope>IDENTIFICATION</scope>
</reference>
<dbReference type="SUPFAM" id="SSF57256">
    <property type="entry name" value="Elafin-like"/>
    <property type="match status" value="3"/>
</dbReference>
<dbReference type="PROSITE" id="PS51252">
    <property type="entry name" value="ANTISTASIN"/>
    <property type="match status" value="20"/>
</dbReference>
<dbReference type="OrthoDB" id="10021323at2759"/>
<feature type="signal peptide" evidence="3">
    <location>
        <begin position="1"/>
        <end position="23"/>
    </location>
</feature>
<dbReference type="SUPFAM" id="SSF57262">
    <property type="entry name" value="Leech antihemostatic proteins"/>
    <property type="match status" value="16"/>
</dbReference>
<dbReference type="GO" id="GO:0005615">
    <property type="term" value="C:extracellular space"/>
    <property type="evidence" value="ECO:0007669"/>
    <property type="project" value="TreeGrafter"/>
</dbReference>
<dbReference type="OMA" id="CGHSCVE"/>
<keyword evidence="7" id="KW-1185">Reference proteome</keyword>
<dbReference type="InterPro" id="IPR011061">
    <property type="entry name" value="Hirudin/antistatin"/>
</dbReference>
<dbReference type="SUPFAM" id="SSF57567">
    <property type="entry name" value="Serine protease inhibitors"/>
    <property type="match status" value="2"/>
</dbReference>
<evidence type="ECO:0000256" key="2">
    <source>
        <dbReference type="ARBA" id="ARBA00023157"/>
    </source>
</evidence>
<feature type="domain" description="Antistasin-like" evidence="4">
    <location>
        <begin position="1209"/>
        <end position="1234"/>
    </location>
</feature>
<dbReference type="EnsemblMetazoa" id="XM_038190815.1">
    <property type="protein sequence ID" value="XP_038046743.1"/>
    <property type="gene ID" value="LOC119720948"/>
</dbReference>
<evidence type="ECO:0000256" key="1">
    <source>
        <dbReference type="ARBA" id="ARBA00022729"/>
    </source>
</evidence>
<dbReference type="RefSeq" id="XP_038046743.1">
    <property type="nucleotide sequence ID" value="XM_038190815.1"/>
</dbReference>
<feature type="domain" description="WAP" evidence="5">
    <location>
        <begin position="217"/>
        <end position="264"/>
    </location>
</feature>
<feature type="domain" description="Antistasin-like" evidence="4">
    <location>
        <begin position="1007"/>
        <end position="1032"/>
    </location>
</feature>
<evidence type="ECO:0000313" key="6">
    <source>
        <dbReference type="EnsemblMetazoa" id="XP_038046743.1"/>
    </source>
</evidence>
<feature type="domain" description="WAP" evidence="5">
    <location>
        <begin position="1236"/>
        <end position="1283"/>
    </location>
</feature>
<dbReference type="GO" id="GO:0045087">
    <property type="term" value="P:innate immune response"/>
    <property type="evidence" value="ECO:0007669"/>
    <property type="project" value="TreeGrafter"/>
</dbReference>
<feature type="domain" description="Antistasin-like" evidence="4">
    <location>
        <begin position="774"/>
        <end position="799"/>
    </location>
</feature>
<dbReference type="InterPro" id="IPR004094">
    <property type="entry name" value="Antistasin-like"/>
</dbReference>
<feature type="domain" description="Antistasin-like" evidence="4">
    <location>
        <begin position="112"/>
        <end position="137"/>
    </location>
</feature>
<feature type="domain" description="Antistasin-like" evidence="4">
    <location>
        <begin position="1131"/>
        <end position="1157"/>
    </location>
</feature>
<dbReference type="PANTHER" id="PTHR19441:SF30">
    <property type="entry name" value="ELAFIN"/>
    <property type="match status" value="1"/>
</dbReference>
<dbReference type="SMART" id="SM00289">
    <property type="entry name" value="WR1"/>
    <property type="match status" value="12"/>
</dbReference>
<proteinExistence type="predicted"/>
<evidence type="ECO:0000259" key="5">
    <source>
        <dbReference type="PROSITE" id="PS51390"/>
    </source>
</evidence>
<keyword evidence="1 3" id="KW-0732">Signal</keyword>
<protein>
    <submittedName>
        <fullName evidence="6">Uncharacterized protein</fullName>
    </submittedName>
</protein>
<feature type="domain" description="Antistasin-like" evidence="4">
    <location>
        <begin position="264"/>
        <end position="289"/>
    </location>
</feature>
<dbReference type="Pfam" id="PF00095">
    <property type="entry name" value="WAP"/>
    <property type="match status" value="15"/>
</dbReference>
<feature type="domain" description="WAP" evidence="5">
    <location>
        <begin position="642"/>
        <end position="692"/>
    </location>
</feature>
<dbReference type="Pfam" id="PF02822">
    <property type="entry name" value="Antistasin"/>
    <property type="match status" value="21"/>
</dbReference>
<feature type="domain" description="Antistasin-like" evidence="4">
    <location>
        <begin position="1521"/>
        <end position="1547"/>
    </location>
</feature>
<feature type="domain" description="Antistasin-like" evidence="4">
    <location>
        <begin position="383"/>
        <end position="408"/>
    </location>
</feature>
<dbReference type="PANTHER" id="PTHR19441">
    <property type="entry name" value="WHEY ACDIC PROTEIN WAP"/>
    <property type="match status" value="1"/>
</dbReference>
<organism evidence="6 7">
    <name type="scientific">Patiria miniata</name>
    <name type="common">Bat star</name>
    <name type="synonym">Asterina miniata</name>
    <dbReference type="NCBI Taxonomy" id="46514"/>
    <lineage>
        <taxon>Eukaryota</taxon>
        <taxon>Metazoa</taxon>
        <taxon>Echinodermata</taxon>
        <taxon>Eleutherozoa</taxon>
        <taxon>Asterozoa</taxon>
        <taxon>Asteroidea</taxon>
        <taxon>Valvatacea</taxon>
        <taxon>Valvatida</taxon>
        <taxon>Asterinidae</taxon>
        <taxon>Patiria</taxon>
    </lineage>
</organism>
<feature type="domain" description="Antistasin-like" evidence="4">
    <location>
        <begin position="851"/>
        <end position="876"/>
    </location>
</feature>
<feature type="domain" description="Antistasin-like" evidence="4">
    <location>
        <begin position="1039"/>
        <end position="1064"/>
    </location>
</feature>
<feature type="domain" description="Antistasin-like" evidence="4">
    <location>
        <begin position="1283"/>
        <end position="1308"/>
    </location>
</feature>
<dbReference type="GO" id="GO:0019731">
    <property type="term" value="P:antibacterial humoral response"/>
    <property type="evidence" value="ECO:0007669"/>
    <property type="project" value="TreeGrafter"/>
</dbReference>
<sequence length="1726" mass="184521">MRVCVVVALAVACIAISASKVAAVSIKTDGDSEPGPPLRTCRWYQALCRFMNPCWYQRECHGYPDAVCKLDLCECQAEFYVGEEKIDCREPGLEEAPSEEPEVPDVIPGEGCEPVVCRLICLDGYVKDSNGCDICECIEHGDRPGVCPAFRPGFGATCGIECSSDAGCDEGKKCCSNGCGRVCVTACSGITCRINCAPFGGFALDANGCEICRCMNRGLQQVCPAINADSAGICVDNCETDNDCTNEGEKCCSNGCGHTCVRGCEPVRCRMSCEHGYDTDENNCEICKCKTPPGCTEVVCRIGCKFGYERDENGCEICGCIEPHGPETDGQPGPFSRRGDTGMCPSTEDGLGICILACSSDEDCEAGRKCCSNGCGMVCRTPCPGVRCRMACPFGYVKDDNGCDICRCKRPEIKFGKCPAIQEGVAGICSTDCQTDDDCSGENMKCCSNGCGQMCTRACSPVMCRLGCRWGFATNSDGCEICECLPSPAVKPGQCPATPPETVGGICTTECSSDSDCAGELKCCSNNCGQVCVRACPSFKCRINCPFGYLTDENGCQSCECKPPSGIRDRPRIPRVCPVIEGSVGGICSEECGEENPCPQGRMCCSNGCGHSCVEGCLPVMCRMRCPHGWARNAEGCEICQCKEAPTAVAVCPPVPEGRFGACVEDCTGDNECQEGHKCCSDGCGHSCTLAVTPEPVSCLPLRCNRYCRFGFQKDANDCPICECRDKREIANVCPVIEGQVGGICSEECGEQNPCASGQICCSNGCGHSCVEGCPPVMCRMRCPNGWARNEEGCEICQCQGGLGGGIPNVCPVIEGQVGGICSEECGEQNPCASGQICCSNGCGHSCVEGCPPVMCRMRCPNGWARNEEGCEICQCQGGLGGGIANVCPVIEGQVGGICSEECGEQNPCASGQICCSNGCGHSCVEGCPPVMCRMRCPNGWARNEEGCEICQCQGGPVGLPGPPRVCPVIEGQVGGICSEECGEQNPCASGQLCCSNGCGHSCVEGCRPVLCRMYCRFGWDRDENGCEICKCKAPPSDCKPLLCRLGCRNGYQTDENGCDICKCRGHIPTTFSIPHRFVPRRDPLMPVCPVRDTEQAVGGICSEECGEENPCPLGRICCSNGCGHSCVEGCRPVLCRMYCPYGWDTDEETGCEICQCTRPTTELVCPVVPAQRPVGGICTEECGRDNPCTEEGHTCCSNGCGHTCVQGCTPVACRRRCEHGFATDERGCEICSCAAPPLELTCPEVPESMGGICSEDCESDDSCEVGQKCCSNGCGHACTQGCRPVLCYMYCRHGWARDESGCEICQCEEGPQIACAMPRCANECPHGRVTDKNGCMKCDCLPGPNEPRCPEVSSDVGGICVDTCGIDNKCQGENELCCSNGCGHTCMEACPPVLCKMKCLHGWARNERGCEICECYQPEETCTNGKVYQDCGSACPATCEIVRSGASLACTYQCARGCACPHNTVLDSDNTCVVERYCGCLYDSDADGENEYYRLGDSFTMGSEQCQCRRNGQVTCDTVCPPPNCQLTGCRYGHATDENGCETCNCNPGPEEPCEPVKCRRLCRNGFKMENGCPICKCNDPPRRLCEPAKCRMYCTYGFAVDENGCEICRCNPPPDVVCENGKIYQQCGSACPATCQSIRIDEPTPCIAMCVQGCFCPPGTVQDSDGMCVKQRQCGCLYDADGNGDKEYFKLGESFHWGVRRHTRCQCHRDGEVICSSRRERFHS</sequence>
<feature type="domain" description="WAP" evidence="5">
    <location>
        <begin position="140"/>
        <end position="187"/>
    </location>
</feature>
<dbReference type="SMART" id="SM00217">
    <property type="entry name" value="WAP"/>
    <property type="match status" value="15"/>
</dbReference>
<feature type="domain" description="WAP" evidence="5">
    <location>
        <begin position="488"/>
        <end position="536"/>
    </location>
</feature>
<dbReference type="InterPro" id="IPR006150">
    <property type="entry name" value="Cys_repeat_1"/>
</dbReference>
<dbReference type="Gene3D" id="4.10.75.10">
    <property type="entry name" value="Elafin-like"/>
    <property type="match status" value="2"/>
</dbReference>
<dbReference type="InterPro" id="IPR050514">
    <property type="entry name" value="WAP_four-disulfide_core"/>
</dbReference>
<dbReference type="Gene3D" id="2.10.22.10">
    <property type="entry name" value="Antistasin, domain 1"/>
    <property type="match status" value="19"/>
</dbReference>
<keyword evidence="2" id="KW-1015">Disulfide bond</keyword>
<evidence type="ECO:0000313" key="7">
    <source>
        <dbReference type="Proteomes" id="UP000887568"/>
    </source>
</evidence>
<feature type="domain" description="Antistasin-like" evidence="4">
    <location>
        <begin position="699"/>
        <end position="724"/>
    </location>
</feature>
<feature type="domain" description="Antistasin-like" evidence="4">
    <location>
        <begin position="295"/>
        <end position="320"/>
    </location>
</feature>
<dbReference type="GO" id="GO:0004867">
    <property type="term" value="F:serine-type endopeptidase inhibitor activity"/>
    <property type="evidence" value="ECO:0007669"/>
    <property type="project" value="InterPro"/>
</dbReference>
<evidence type="ECO:0000259" key="4">
    <source>
        <dbReference type="PROSITE" id="PS51252"/>
    </source>
</evidence>
<dbReference type="PROSITE" id="PS51390">
    <property type="entry name" value="WAP"/>
    <property type="match status" value="8"/>
</dbReference>
<feature type="domain" description="Antistasin-like" evidence="4">
    <location>
        <begin position="928"/>
        <end position="953"/>
    </location>
</feature>
<dbReference type="CDD" id="cd19941">
    <property type="entry name" value="TIL"/>
    <property type="match status" value="2"/>
</dbReference>
<feature type="domain" description="Antistasin-like" evidence="4">
    <location>
        <begin position="1311"/>
        <end position="1341"/>
    </location>
</feature>
<dbReference type="InterPro" id="IPR036084">
    <property type="entry name" value="Ser_inhib-like_sf"/>
</dbReference>
<accession>A0A913Z4I1</accession>
<feature type="domain" description="Antistasin-like" evidence="4">
    <location>
        <begin position="1391"/>
        <end position="1416"/>
    </location>
</feature>
<dbReference type="GeneID" id="119720948"/>
<feature type="domain" description="WAP" evidence="5">
    <location>
        <begin position="1344"/>
        <end position="1394"/>
    </location>
</feature>
<feature type="domain" description="Antistasin-like" evidence="4">
    <location>
        <begin position="459"/>
        <end position="484"/>
    </location>
</feature>
<feature type="domain" description="Antistasin-like" evidence="4">
    <location>
        <begin position="1587"/>
        <end position="1612"/>
    </location>
</feature>
<dbReference type="InterPro" id="IPR036645">
    <property type="entry name" value="Elafin-like_sf"/>
</dbReference>
<feature type="chain" id="PRO_5037020436" evidence="3">
    <location>
        <begin position="24"/>
        <end position="1726"/>
    </location>
</feature>
<evidence type="ECO:0000256" key="3">
    <source>
        <dbReference type="SAM" id="SignalP"/>
    </source>
</evidence>
<name>A0A913Z4I1_PATMI</name>
<dbReference type="InterPro" id="IPR008197">
    <property type="entry name" value="WAP_dom"/>
</dbReference>
<dbReference type="Proteomes" id="UP000887568">
    <property type="component" value="Unplaced"/>
</dbReference>